<organism evidence="4 5">
    <name type="scientific">Fusarium oxysporum</name>
    <name type="common">Fusarium vascular wilt</name>
    <dbReference type="NCBI Taxonomy" id="5507"/>
    <lineage>
        <taxon>Eukaryota</taxon>
        <taxon>Fungi</taxon>
        <taxon>Dikarya</taxon>
        <taxon>Ascomycota</taxon>
        <taxon>Pezizomycotina</taxon>
        <taxon>Sordariomycetes</taxon>
        <taxon>Hypocreomycetidae</taxon>
        <taxon>Hypocreales</taxon>
        <taxon>Nectriaceae</taxon>
        <taxon>Fusarium</taxon>
        <taxon>Fusarium oxysporum species complex</taxon>
    </lineage>
</organism>
<dbReference type="OrthoDB" id="5096095at2759"/>
<protein>
    <recommendedName>
        <fullName evidence="3">Reverse transcriptase domain-containing protein</fullName>
    </recommendedName>
</protein>
<dbReference type="VEuPathDB" id="FungiDB:FOC4_g10000836"/>
<evidence type="ECO:0000259" key="3">
    <source>
        <dbReference type="PROSITE" id="PS50878"/>
    </source>
</evidence>
<dbReference type="PANTHER" id="PTHR33064">
    <property type="entry name" value="POL PROTEIN"/>
    <property type="match status" value="1"/>
</dbReference>
<keyword evidence="2" id="KW-0496">Mitochondrion</keyword>
<dbReference type="Pfam" id="PF00078">
    <property type="entry name" value="RVT_1"/>
    <property type="match status" value="1"/>
</dbReference>
<feature type="domain" description="Reverse transcriptase" evidence="3">
    <location>
        <begin position="1"/>
        <end position="82"/>
    </location>
</feature>
<gene>
    <name evidence="4" type="ORF">FRV6_14219</name>
</gene>
<comment type="subcellular location">
    <subcellularLocation>
        <location evidence="1">Mitochondrion</location>
    </subcellularLocation>
</comment>
<dbReference type="InterPro" id="IPR043128">
    <property type="entry name" value="Rev_trsase/Diguanyl_cyclase"/>
</dbReference>
<dbReference type="GO" id="GO:0005739">
    <property type="term" value="C:mitochondrion"/>
    <property type="evidence" value="ECO:0007669"/>
    <property type="project" value="UniProtKB-SubCell"/>
</dbReference>
<dbReference type="CDD" id="cd09274">
    <property type="entry name" value="RNase_HI_RT_Ty3"/>
    <property type="match status" value="1"/>
</dbReference>
<dbReference type="VEuPathDB" id="FungiDB:HZS61_001905"/>
<dbReference type="SUPFAM" id="SSF56672">
    <property type="entry name" value="DNA/RNA polymerases"/>
    <property type="match status" value="1"/>
</dbReference>
<dbReference type="InterPro" id="IPR041577">
    <property type="entry name" value="RT_RNaseH_2"/>
</dbReference>
<evidence type="ECO:0000313" key="4">
    <source>
        <dbReference type="EMBL" id="SCO90091.1"/>
    </source>
</evidence>
<dbReference type="PANTHER" id="PTHR33064:SF37">
    <property type="entry name" value="RIBONUCLEASE H"/>
    <property type="match status" value="1"/>
</dbReference>
<dbReference type="VEuPathDB" id="FungiDB:FOC1_g10001671"/>
<accession>A0A2H3TWH5</accession>
<evidence type="ECO:0000313" key="5">
    <source>
        <dbReference type="Proteomes" id="UP000219369"/>
    </source>
</evidence>
<dbReference type="Gene3D" id="3.30.70.270">
    <property type="match status" value="2"/>
</dbReference>
<dbReference type="EMBL" id="FMJY01000009">
    <property type="protein sequence ID" value="SCO90091.1"/>
    <property type="molecule type" value="Genomic_DNA"/>
</dbReference>
<dbReference type="Pfam" id="PF17919">
    <property type="entry name" value="RT_RNaseH_2"/>
    <property type="match status" value="1"/>
</dbReference>
<dbReference type="InterPro" id="IPR000477">
    <property type="entry name" value="RT_dom"/>
</dbReference>
<dbReference type="AlphaFoldDB" id="A0A2H3TWH5"/>
<evidence type="ECO:0000256" key="2">
    <source>
        <dbReference type="ARBA" id="ARBA00023128"/>
    </source>
</evidence>
<dbReference type="FunFam" id="3.30.70.270:FF:000003">
    <property type="entry name" value="Transposon Ty3-G Gag-Pol polyprotein"/>
    <property type="match status" value="1"/>
</dbReference>
<evidence type="ECO:0000256" key="1">
    <source>
        <dbReference type="ARBA" id="ARBA00004173"/>
    </source>
</evidence>
<sequence length="215" mass="25358">MPFGLINAPATFQRIINSILRQYLDIFVVYYLDNILIFSDNKEEHREHIYKVLKILQDAKLLVKPEKSHFHVQKVNFLGHTITPELTKKDKPFKWNDNAQEAFKQLKKAITSEPILAIFNPKKEIKLETDALDFALGGQISQKDNKGRLYPVAFYSCKLQEAELNYPIYNKEFLAIINCFREFRHYLIGSKHKVKVYTDHQNISYFATTYKLNRR</sequence>
<reference evidence="5" key="1">
    <citation type="submission" date="2016-09" db="EMBL/GenBank/DDBJ databases">
        <authorList>
            <person name="Guldener U."/>
        </authorList>
    </citation>
    <scope>NUCLEOTIDE SEQUENCE [LARGE SCALE GENOMIC DNA]</scope>
    <source>
        <strain evidence="5">V64-1</strain>
    </source>
</reference>
<name>A0A2H3TWH5_FUSOX</name>
<dbReference type="InterPro" id="IPR051320">
    <property type="entry name" value="Viral_Replic_Matur_Polypro"/>
</dbReference>
<dbReference type="CDD" id="cd01647">
    <property type="entry name" value="RT_LTR"/>
    <property type="match status" value="1"/>
</dbReference>
<dbReference type="PROSITE" id="PS50878">
    <property type="entry name" value="RT_POL"/>
    <property type="match status" value="1"/>
</dbReference>
<dbReference type="InterPro" id="IPR043502">
    <property type="entry name" value="DNA/RNA_pol_sf"/>
</dbReference>
<dbReference type="Proteomes" id="UP000219369">
    <property type="component" value="Unassembled WGS sequence"/>
</dbReference>
<proteinExistence type="predicted"/>